<reference evidence="2" key="1">
    <citation type="submission" date="2018-12" db="EMBL/GenBank/DDBJ databases">
        <title>Tengunoibacter tsumagoiensis gen. nov., sp. nov., Dictyobacter kobayashii sp. nov., D. alpinus sp. nov., and D. joshuensis sp. nov. and description of Dictyobacteraceae fam. nov. within the order Ktedonobacterales isolated from Tengu-no-mugimeshi.</title>
        <authorList>
            <person name="Wang C.M."/>
            <person name="Zheng Y."/>
            <person name="Sakai Y."/>
            <person name="Toyoda A."/>
            <person name="Minakuchi Y."/>
            <person name="Abe K."/>
            <person name="Yokota A."/>
            <person name="Yabe S."/>
        </authorList>
    </citation>
    <scope>NUCLEOTIDE SEQUENCE [LARGE SCALE GENOMIC DNA]</scope>
    <source>
        <strain evidence="2">Uno16</strain>
    </source>
</reference>
<keyword evidence="2" id="KW-1185">Reference proteome</keyword>
<dbReference type="EMBL" id="BIFT01000001">
    <property type="protein sequence ID" value="GCE27401.1"/>
    <property type="molecule type" value="Genomic_DNA"/>
</dbReference>
<name>A0A402B7R4_9CHLR</name>
<organism evidence="1 2">
    <name type="scientific">Dictyobacter alpinus</name>
    <dbReference type="NCBI Taxonomy" id="2014873"/>
    <lineage>
        <taxon>Bacteria</taxon>
        <taxon>Bacillati</taxon>
        <taxon>Chloroflexota</taxon>
        <taxon>Ktedonobacteria</taxon>
        <taxon>Ktedonobacterales</taxon>
        <taxon>Dictyobacteraceae</taxon>
        <taxon>Dictyobacter</taxon>
    </lineage>
</organism>
<dbReference type="AlphaFoldDB" id="A0A402B7R4"/>
<accession>A0A402B7R4</accession>
<gene>
    <name evidence="1" type="ORF">KDA_28850</name>
</gene>
<proteinExistence type="predicted"/>
<sequence length="134" mass="14407">MRVAVSSALVNVSGHEHGSWSGFGWENVWRHSPYAWLASRYVFEGHFVRERVAGTSPAVTIRAPITSVGVGVGAVDSVGHGDFVYMGGGGVVGNVIIWWLGVDFMIQALTLGNGHVINFNKETNNRIIKKAVTG</sequence>
<evidence type="ECO:0000313" key="2">
    <source>
        <dbReference type="Proteomes" id="UP000287171"/>
    </source>
</evidence>
<dbReference type="Proteomes" id="UP000287171">
    <property type="component" value="Unassembled WGS sequence"/>
</dbReference>
<evidence type="ECO:0000313" key="1">
    <source>
        <dbReference type="EMBL" id="GCE27401.1"/>
    </source>
</evidence>
<protein>
    <submittedName>
        <fullName evidence="1">Uncharacterized protein</fullName>
    </submittedName>
</protein>
<comment type="caution">
    <text evidence="1">The sequence shown here is derived from an EMBL/GenBank/DDBJ whole genome shotgun (WGS) entry which is preliminary data.</text>
</comment>